<protein>
    <submittedName>
        <fullName evidence="1">Uncharacterized protein</fullName>
    </submittedName>
</protein>
<gene>
    <name evidence="1" type="ORF">FOZ63_004613</name>
</gene>
<comment type="caution">
    <text evidence="1">The sequence shown here is derived from an EMBL/GenBank/DDBJ whole genome shotgun (WGS) entry which is preliminary data.</text>
</comment>
<accession>A0A7J6TMM2</accession>
<name>A0A7J6TMM2_PEROL</name>
<keyword evidence="2" id="KW-1185">Reference proteome</keyword>
<reference evidence="1 2" key="1">
    <citation type="submission" date="2020-04" db="EMBL/GenBank/DDBJ databases">
        <title>Perkinsus olseni comparative genomics.</title>
        <authorList>
            <person name="Bogema D.R."/>
        </authorList>
    </citation>
    <scope>NUCLEOTIDE SEQUENCE [LARGE SCALE GENOMIC DNA]</scope>
    <source>
        <strain evidence="1 2">ATCC PRA-207</strain>
    </source>
</reference>
<evidence type="ECO:0000313" key="2">
    <source>
        <dbReference type="Proteomes" id="UP000553632"/>
    </source>
</evidence>
<sequence length="201" mass="22397">MFRPALLNDTAVVAAQLSVIFRRDPVLTRIILPRTGKLVNKFDTSELDGIVLEITGTPDGLEGKLMVHRISEEPIEQIITGPHVTYNDDIPPFYSATLQLPPLPLLYGVNDCWRLKGTDDDDKSIRDFVIAAVLVLGFRDMGAEDIRLCFVNWNWQLKLGSTSTVMMYERASPAKRKRSLCIRNPLPGISLSHVPLVTAVA</sequence>
<dbReference type="AlphaFoldDB" id="A0A7J6TMM2"/>
<dbReference type="EMBL" id="JABANO010009608">
    <property type="protein sequence ID" value="KAF4746523.1"/>
    <property type="molecule type" value="Genomic_DNA"/>
</dbReference>
<dbReference type="Proteomes" id="UP000553632">
    <property type="component" value="Unassembled WGS sequence"/>
</dbReference>
<organism evidence="1 2">
    <name type="scientific">Perkinsus olseni</name>
    <name type="common">Perkinsus atlanticus</name>
    <dbReference type="NCBI Taxonomy" id="32597"/>
    <lineage>
        <taxon>Eukaryota</taxon>
        <taxon>Sar</taxon>
        <taxon>Alveolata</taxon>
        <taxon>Perkinsozoa</taxon>
        <taxon>Perkinsea</taxon>
        <taxon>Perkinsida</taxon>
        <taxon>Perkinsidae</taxon>
        <taxon>Perkinsus</taxon>
    </lineage>
</organism>
<proteinExistence type="predicted"/>
<evidence type="ECO:0000313" key="1">
    <source>
        <dbReference type="EMBL" id="KAF4746523.1"/>
    </source>
</evidence>